<evidence type="ECO:0000256" key="1">
    <source>
        <dbReference type="SAM" id="SignalP"/>
    </source>
</evidence>
<keyword evidence="1" id="KW-0732">Signal</keyword>
<proteinExistence type="predicted"/>
<gene>
    <name evidence="2" type="ORF">PG991_006494</name>
</gene>
<keyword evidence="3" id="KW-1185">Reference proteome</keyword>
<name>A0ABR1S0R3_9PEZI</name>
<evidence type="ECO:0000313" key="2">
    <source>
        <dbReference type="EMBL" id="KAK8023255.1"/>
    </source>
</evidence>
<reference evidence="2 3" key="1">
    <citation type="submission" date="2023-01" db="EMBL/GenBank/DDBJ databases">
        <title>Analysis of 21 Apiospora genomes using comparative genomics revels a genus with tremendous synthesis potential of carbohydrate active enzymes and secondary metabolites.</title>
        <authorList>
            <person name="Sorensen T."/>
        </authorList>
    </citation>
    <scope>NUCLEOTIDE SEQUENCE [LARGE SCALE GENOMIC DNA]</scope>
    <source>
        <strain evidence="2 3">CBS 20057</strain>
    </source>
</reference>
<dbReference type="EMBL" id="JAQQWI010000008">
    <property type="protein sequence ID" value="KAK8023255.1"/>
    <property type="molecule type" value="Genomic_DNA"/>
</dbReference>
<accession>A0ABR1S0R3</accession>
<sequence>MKFSLSIAAVMLILGASAMPYGRLWPIRQKPHTRRQHENTHLTNERKTVANVKRTCSFTVMAQLWI</sequence>
<organism evidence="2 3">
    <name type="scientific">Apiospora marii</name>
    <dbReference type="NCBI Taxonomy" id="335849"/>
    <lineage>
        <taxon>Eukaryota</taxon>
        <taxon>Fungi</taxon>
        <taxon>Dikarya</taxon>
        <taxon>Ascomycota</taxon>
        <taxon>Pezizomycotina</taxon>
        <taxon>Sordariomycetes</taxon>
        <taxon>Xylariomycetidae</taxon>
        <taxon>Amphisphaeriales</taxon>
        <taxon>Apiosporaceae</taxon>
        <taxon>Apiospora</taxon>
    </lineage>
</organism>
<feature type="chain" id="PRO_5045830387" evidence="1">
    <location>
        <begin position="19"/>
        <end position="66"/>
    </location>
</feature>
<evidence type="ECO:0000313" key="3">
    <source>
        <dbReference type="Proteomes" id="UP001396898"/>
    </source>
</evidence>
<comment type="caution">
    <text evidence="2">The sequence shown here is derived from an EMBL/GenBank/DDBJ whole genome shotgun (WGS) entry which is preliminary data.</text>
</comment>
<feature type="signal peptide" evidence="1">
    <location>
        <begin position="1"/>
        <end position="18"/>
    </location>
</feature>
<dbReference type="Proteomes" id="UP001396898">
    <property type="component" value="Unassembled WGS sequence"/>
</dbReference>
<protein>
    <submittedName>
        <fullName evidence="2">Uncharacterized protein</fullName>
    </submittedName>
</protein>